<dbReference type="InterPro" id="IPR016162">
    <property type="entry name" value="Ald_DH_N"/>
</dbReference>
<dbReference type="Proteomes" id="UP001162031">
    <property type="component" value="Unassembled WGS sequence"/>
</dbReference>
<name>A0AAV0T3W8_HYABA</name>
<gene>
    <name evidence="2" type="ORF">HBR001_LOCUS1198</name>
</gene>
<reference evidence="2" key="1">
    <citation type="submission" date="2022-12" db="EMBL/GenBank/DDBJ databases">
        <authorList>
            <person name="Webb A."/>
        </authorList>
    </citation>
    <scope>NUCLEOTIDE SEQUENCE</scope>
    <source>
        <strain evidence="2">Hp1</strain>
    </source>
</reference>
<protein>
    <recommendedName>
        <fullName evidence="1">Aldehyde dehydrogenase domain-containing protein</fullName>
    </recommendedName>
</protein>
<dbReference type="Pfam" id="PF00171">
    <property type="entry name" value="Aldedh"/>
    <property type="match status" value="1"/>
</dbReference>
<sequence>MVVAREEIFGPVIPIRKFKTIDEVIKRANDSMYGLGGGVVITNVNCAIKISNGPRAGTVYVNCYDVFDANAPFVGLNDSSIGLENGELGMRNYLEHKTVIKKSLDDSMPCHEPHKLQRCCRKIK</sequence>
<dbReference type="SUPFAM" id="SSF53720">
    <property type="entry name" value="ALDH-like"/>
    <property type="match status" value="1"/>
</dbReference>
<dbReference type="InterPro" id="IPR016163">
    <property type="entry name" value="Ald_DH_C"/>
</dbReference>
<dbReference type="Gene3D" id="3.40.605.10">
    <property type="entry name" value="Aldehyde Dehydrogenase, Chain A, domain 1"/>
    <property type="match status" value="1"/>
</dbReference>
<organism evidence="2 3">
    <name type="scientific">Hyaloperonospora brassicae</name>
    <name type="common">Brassica downy mildew</name>
    <name type="synonym">Peronospora brassicae</name>
    <dbReference type="NCBI Taxonomy" id="162125"/>
    <lineage>
        <taxon>Eukaryota</taxon>
        <taxon>Sar</taxon>
        <taxon>Stramenopiles</taxon>
        <taxon>Oomycota</taxon>
        <taxon>Peronosporomycetes</taxon>
        <taxon>Peronosporales</taxon>
        <taxon>Peronosporaceae</taxon>
        <taxon>Hyaloperonospora</taxon>
    </lineage>
</organism>
<dbReference type="InterPro" id="IPR015590">
    <property type="entry name" value="Aldehyde_DH_dom"/>
</dbReference>
<dbReference type="InterPro" id="IPR016161">
    <property type="entry name" value="Ald_DH/histidinol_DH"/>
</dbReference>
<comment type="caution">
    <text evidence="2">The sequence shown here is derived from an EMBL/GenBank/DDBJ whole genome shotgun (WGS) entry which is preliminary data.</text>
</comment>
<keyword evidence="3" id="KW-1185">Reference proteome</keyword>
<evidence type="ECO:0000313" key="2">
    <source>
        <dbReference type="EMBL" id="CAI5714217.1"/>
    </source>
</evidence>
<evidence type="ECO:0000313" key="3">
    <source>
        <dbReference type="Proteomes" id="UP001162031"/>
    </source>
</evidence>
<dbReference type="AlphaFoldDB" id="A0AAV0T3W8"/>
<dbReference type="GO" id="GO:0016620">
    <property type="term" value="F:oxidoreductase activity, acting on the aldehyde or oxo group of donors, NAD or NADP as acceptor"/>
    <property type="evidence" value="ECO:0007669"/>
    <property type="project" value="InterPro"/>
</dbReference>
<evidence type="ECO:0000259" key="1">
    <source>
        <dbReference type="Pfam" id="PF00171"/>
    </source>
</evidence>
<feature type="domain" description="Aldehyde dehydrogenase" evidence="1">
    <location>
        <begin position="1"/>
        <end position="99"/>
    </location>
</feature>
<accession>A0AAV0T3W8</accession>
<dbReference type="Gene3D" id="3.40.309.10">
    <property type="entry name" value="Aldehyde Dehydrogenase, Chain A, domain 2"/>
    <property type="match status" value="1"/>
</dbReference>
<proteinExistence type="predicted"/>
<dbReference type="EMBL" id="CANTFL010000122">
    <property type="protein sequence ID" value="CAI5714217.1"/>
    <property type="molecule type" value="Genomic_DNA"/>
</dbReference>
<dbReference type="PANTHER" id="PTHR11699">
    <property type="entry name" value="ALDEHYDE DEHYDROGENASE-RELATED"/>
    <property type="match status" value="1"/>
</dbReference>